<evidence type="ECO:0000313" key="1">
    <source>
        <dbReference type="EMBL" id="ABC92985.1"/>
    </source>
</evidence>
<dbReference type="EMBL" id="CP000134">
    <property type="protein sequence ID" value="ABC92985.1"/>
    <property type="molecule type" value="Genomic_DNA"/>
</dbReference>
<sequence length="120" mass="13604">MEFGSLNDGQDICDALAALVWPDGTKGLTENGIDDLQSLLADIRTWDGGIRQFLVDEQCDPVLQCHRAHKNWLFAEQITHRRGYRRAHSRISSAACTRYDRCAHTYFSSICIAAAVIFWM</sequence>
<reference evidence="1 2" key="1">
    <citation type="journal article" date="2006" name="Proc. Natl. Acad. Sci. U.S.A.">
        <title>The partitioned Rhizobium etli genome: genetic and metabolic redundancy in seven interacting replicons.</title>
        <authorList>
            <person name="Gonzalez V."/>
            <person name="Santamaria R.I."/>
            <person name="Bustos P."/>
            <person name="Hernandez-Gonzalez I."/>
            <person name="Medrano-Soto A."/>
            <person name="Moreno-Hagelsieb G."/>
            <person name="Janga S.C."/>
            <person name="Ramirez M.A."/>
            <person name="Jimenez-Jacinto V."/>
            <person name="Collado-Vides J."/>
            <person name="Davila G."/>
        </authorList>
    </citation>
    <scope>NUCLEOTIDE SEQUENCE [LARGE SCALE GENOMIC DNA]</scope>
    <source>
        <strain evidence="2">ATCC 51251 / DSM 11541 / JCM 21823 / NBRC 15573 / CFN 42</strain>
    </source>
</reference>
<keyword evidence="2" id="KW-1185">Reference proteome</keyword>
<name>Q2K2L0_RHIEC</name>
<dbReference type="AlphaFoldDB" id="Q2K2L0"/>
<gene>
    <name evidence="1" type="ordered locus">RHE_PA00122</name>
</gene>
<evidence type="ECO:0000313" key="2">
    <source>
        <dbReference type="Proteomes" id="UP000001936"/>
    </source>
</evidence>
<keyword evidence="1" id="KW-0614">Plasmid</keyword>
<dbReference type="Proteomes" id="UP000001936">
    <property type="component" value="Plasmid p42a"/>
</dbReference>
<proteinExistence type="predicted"/>
<protein>
    <submittedName>
        <fullName evidence="1">Insertion sequence transposase protein, IS5 family</fullName>
    </submittedName>
</protein>
<organism evidence="1 2">
    <name type="scientific">Rhizobium etli (strain ATCC 51251 / DSM 11541 / JCM 21823 / NBRC 15573 / CFN 42)</name>
    <dbReference type="NCBI Taxonomy" id="347834"/>
    <lineage>
        <taxon>Bacteria</taxon>
        <taxon>Pseudomonadati</taxon>
        <taxon>Pseudomonadota</taxon>
        <taxon>Alphaproteobacteria</taxon>
        <taxon>Hyphomicrobiales</taxon>
        <taxon>Rhizobiaceae</taxon>
        <taxon>Rhizobium/Agrobacterium group</taxon>
        <taxon>Rhizobium</taxon>
    </lineage>
</organism>
<geneLocation type="plasmid" evidence="1 2">
    <name>p42a</name>
</geneLocation>
<dbReference type="HOGENOM" id="CLU_2047800_0_0_5"/>
<dbReference type="KEGG" id="ret:RHE_PA00122"/>
<accession>Q2K2L0</accession>